<reference evidence="3 4" key="1">
    <citation type="submission" date="2022-05" db="EMBL/GenBank/DDBJ databases">
        <authorList>
            <person name="Park J.-S."/>
        </authorList>
    </citation>
    <scope>NUCLEOTIDE SEQUENCE [LARGE SCALE GENOMIC DNA]</scope>
    <source>
        <strain evidence="3 4">2012CJ35-5</strain>
    </source>
</reference>
<dbReference type="Gene3D" id="1.10.260.40">
    <property type="entry name" value="lambda repressor-like DNA-binding domains"/>
    <property type="match status" value="1"/>
</dbReference>
<dbReference type="Pfam" id="PF01381">
    <property type="entry name" value="HTH_3"/>
    <property type="match status" value="1"/>
</dbReference>
<organism evidence="3 4">
    <name type="scientific">Flagellimonas spongiicola</name>
    <dbReference type="NCBI Taxonomy" id="2942208"/>
    <lineage>
        <taxon>Bacteria</taxon>
        <taxon>Pseudomonadati</taxon>
        <taxon>Bacteroidota</taxon>
        <taxon>Flavobacteriia</taxon>
        <taxon>Flavobacteriales</taxon>
        <taxon>Flavobacteriaceae</taxon>
        <taxon>Flagellimonas</taxon>
    </lineage>
</organism>
<comment type="caution">
    <text evidence="3">The sequence shown here is derived from an EMBL/GenBank/DDBJ whole genome shotgun (WGS) entry which is preliminary data.</text>
</comment>
<dbReference type="InterPro" id="IPR001387">
    <property type="entry name" value="Cro/C1-type_HTH"/>
</dbReference>
<dbReference type="PANTHER" id="PTHR46558:SF11">
    <property type="entry name" value="HTH-TYPE TRANSCRIPTIONAL REGULATOR XRE"/>
    <property type="match status" value="1"/>
</dbReference>
<protein>
    <submittedName>
        <fullName evidence="3">Helix-turn-helix domain-containing protein</fullName>
    </submittedName>
</protein>
<keyword evidence="1" id="KW-0238">DNA-binding</keyword>
<keyword evidence="4" id="KW-1185">Reference proteome</keyword>
<dbReference type="RefSeq" id="WP_249657533.1">
    <property type="nucleotide sequence ID" value="NZ_JAMFMA010000002.1"/>
</dbReference>
<evidence type="ECO:0000256" key="1">
    <source>
        <dbReference type="ARBA" id="ARBA00023125"/>
    </source>
</evidence>
<dbReference type="CDD" id="cd00093">
    <property type="entry name" value="HTH_XRE"/>
    <property type="match status" value="1"/>
</dbReference>
<dbReference type="PROSITE" id="PS50943">
    <property type="entry name" value="HTH_CROC1"/>
    <property type="match status" value="1"/>
</dbReference>
<dbReference type="SUPFAM" id="SSF47413">
    <property type="entry name" value="lambda repressor-like DNA-binding domains"/>
    <property type="match status" value="1"/>
</dbReference>
<dbReference type="PANTHER" id="PTHR46558">
    <property type="entry name" value="TRACRIPTIONAL REGULATORY PROTEIN-RELATED-RELATED"/>
    <property type="match status" value="1"/>
</dbReference>
<evidence type="ECO:0000259" key="2">
    <source>
        <dbReference type="PROSITE" id="PS50943"/>
    </source>
</evidence>
<feature type="domain" description="HTH cro/C1-type" evidence="2">
    <location>
        <begin position="4"/>
        <end position="58"/>
    </location>
</feature>
<sequence>MRIIKELRKKIGINQTEFANKIGVSLRTIQLYERKEANIPMKNLKKIAEFFDMTIPELYIHEFHDPKDNYGKKKPFTKHGSVFYPLDRGKILAMTSLVLMEDHQEYIHRVKAGVPSQNAFQTGFVLDAMGEELHMAFEISGDSMFDGSIDSVPNKSIVLGVELDKKEFWNEDYELLDKPYILVCKDRVICKQIRGYHPEQETFKCGNLNTSPEYQDFDLPFSDVLQLFSIVKKQL</sequence>
<dbReference type="EMBL" id="JAMFMA010000002">
    <property type="protein sequence ID" value="MCL6274351.1"/>
    <property type="molecule type" value="Genomic_DNA"/>
</dbReference>
<proteinExistence type="predicted"/>
<dbReference type="SMART" id="SM00530">
    <property type="entry name" value="HTH_XRE"/>
    <property type="match status" value="1"/>
</dbReference>
<evidence type="ECO:0000313" key="3">
    <source>
        <dbReference type="EMBL" id="MCL6274351.1"/>
    </source>
</evidence>
<dbReference type="Proteomes" id="UP001203607">
    <property type="component" value="Unassembled WGS sequence"/>
</dbReference>
<name>A0ABT0PSW4_9FLAO</name>
<gene>
    <name evidence="3" type="ORF">M3P19_10040</name>
</gene>
<accession>A0ABT0PSW4</accession>
<dbReference type="InterPro" id="IPR010982">
    <property type="entry name" value="Lambda_DNA-bd_dom_sf"/>
</dbReference>
<evidence type="ECO:0000313" key="4">
    <source>
        <dbReference type="Proteomes" id="UP001203607"/>
    </source>
</evidence>